<dbReference type="EMBL" id="RBUM01000575">
    <property type="protein sequence ID" value="RMV06869.1"/>
    <property type="molecule type" value="Genomic_DNA"/>
</dbReference>
<dbReference type="AlphaFoldDB" id="A0A3M5ZJ23"/>
<keyword evidence="1" id="KW-1133">Transmembrane helix</keyword>
<comment type="caution">
    <text evidence="2">The sequence shown here is derived from an EMBL/GenBank/DDBJ whole genome shotgun (WGS) entry which is preliminary data.</text>
</comment>
<reference evidence="2 3" key="1">
    <citation type="submission" date="2018-08" db="EMBL/GenBank/DDBJ databases">
        <title>Recombination of ecologically and evolutionarily significant loci maintains genetic cohesion in the Pseudomonas syringae species complex.</title>
        <authorList>
            <person name="Dillon M."/>
            <person name="Thakur S."/>
            <person name="Almeida R.N.D."/>
            <person name="Weir B.S."/>
            <person name="Guttman D.S."/>
        </authorList>
    </citation>
    <scope>NUCLEOTIDE SEQUENCE [LARGE SCALE GENOMIC DNA]</scope>
    <source>
        <strain evidence="2 3">ICMP 11899</strain>
    </source>
</reference>
<feature type="transmembrane region" description="Helical" evidence="1">
    <location>
        <begin position="161"/>
        <end position="181"/>
    </location>
</feature>
<evidence type="ECO:0000313" key="2">
    <source>
        <dbReference type="EMBL" id="RMV06869.1"/>
    </source>
</evidence>
<keyword evidence="1" id="KW-0472">Membrane</keyword>
<feature type="transmembrane region" description="Helical" evidence="1">
    <location>
        <begin position="136"/>
        <end position="155"/>
    </location>
</feature>
<evidence type="ECO:0000256" key="1">
    <source>
        <dbReference type="SAM" id="Phobius"/>
    </source>
</evidence>
<keyword evidence="1" id="KW-0812">Transmembrane</keyword>
<organism evidence="2 3">
    <name type="scientific">Pseudomonas savastanoi</name>
    <name type="common">Pseudomonas syringae pv. savastanoi</name>
    <dbReference type="NCBI Taxonomy" id="29438"/>
    <lineage>
        <taxon>Bacteria</taxon>
        <taxon>Pseudomonadati</taxon>
        <taxon>Pseudomonadota</taxon>
        <taxon>Gammaproteobacteria</taxon>
        <taxon>Pseudomonadales</taxon>
        <taxon>Pseudomonadaceae</taxon>
        <taxon>Pseudomonas</taxon>
    </lineage>
</organism>
<evidence type="ECO:0008006" key="4">
    <source>
        <dbReference type="Google" id="ProtNLM"/>
    </source>
</evidence>
<name>A0A3M5ZJ23_PSESS</name>
<feature type="transmembrane region" description="Helical" evidence="1">
    <location>
        <begin position="51"/>
        <end position="74"/>
    </location>
</feature>
<feature type="transmembrane region" description="Helical" evidence="1">
    <location>
        <begin position="103"/>
        <end position="124"/>
    </location>
</feature>
<proteinExistence type="predicted"/>
<accession>A0A3M5ZJ23</accession>
<sequence length="199" mass="22353">MHRHATLQFKAGEAIRRPVLSPSRNRYTRHLTRTNQGPAMPLPSTTLRRTLVIWLYAVAVAHVLGSIVFTWAGFSGLLDGYLTTLEQAFWTDAVPAAARAQQVWWMALFGATLQTYSVYMLALVHLGNRLKSAMPWGWLIAGLLLWAPQDIAISVRGGVWSHVWLDLAALLALLPPLLWLYRHDRRTSAASALKEPRHV</sequence>
<dbReference type="Proteomes" id="UP000270795">
    <property type="component" value="Unassembled WGS sequence"/>
</dbReference>
<evidence type="ECO:0000313" key="3">
    <source>
        <dbReference type="Proteomes" id="UP000270795"/>
    </source>
</evidence>
<gene>
    <name evidence="2" type="ORF">ALP17_01534</name>
</gene>
<protein>
    <recommendedName>
        <fullName evidence="4">Cell division inhibitor</fullName>
    </recommendedName>
</protein>